<sequence length="34" mass="3731">MGLTPRRWRSSSGEPSSCSSWAICRLTADGATFR</sequence>
<comment type="caution">
    <text evidence="1">The sequence shown here is derived from an EMBL/GenBank/DDBJ whole genome shotgun (WGS) entry which is preliminary data.</text>
</comment>
<protein>
    <submittedName>
        <fullName evidence="1">Uncharacterized protein</fullName>
    </submittedName>
</protein>
<dbReference type="AlphaFoldDB" id="A0A3M2TVC3"/>
<gene>
    <name evidence="1" type="ORF">APX70_200089</name>
</gene>
<name>A0A3M2TVC3_PSEYM</name>
<dbReference type="EMBL" id="RBNL01005009">
    <property type="protein sequence ID" value="RML18744.1"/>
    <property type="molecule type" value="Genomic_DNA"/>
</dbReference>
<dbReference type="Proteomes" id="UP000282378">
    <property type="component" value="Unassembled WGS sequence"/>
</dbReference>
<reference evidence="1 2" key="1">
    <citation type="submission" date="2018-08" db="EMBL/GenBank/DDBJ databases">
        <title>Recombination of ecologically and evolutionarily significant loci maintains genetic cohesion in the Pseudomonas syringae species complex.</title>
        <authorList>
            <person name="Dillon M."/>
            <person name="Thakur S."/>
            <person name="Almeida R.N.D."/>
            <person name="Weir B.S."/>
            <person name="Guttman D.S."/>
        </authorList>
    </citation>
    <scope>NUCLEOTIDE SEQUENCE [LARGE SCALE GENOMIC DNA]</scope>
    <source>
        <strain evidence="1 2">88_10</strain>
    </source>
</reference>
<organism evidence="1 2">
    <name type="scientific">Pseudomonas syringae pv. maculicola</name>
    <dbReference type="NCBI Taxonomy" id="59511"/>
    <lineage>
        <taxon>Bacteria</taxon>
        <taxon>Pseudomonadati</taxon>
        <taxon>Pseudomonadota</taxon>
        <taxon>Gammaproteobacteria</taxon>
        <taxon>Pseudomonadales</taxon>
        <taxon>Pseudomonadaceae</taxon>
        <taxon>Pseudomonas</taxon>
    </lineage>
</organism>
<evidence type="ECO:0000313" key="2">
    <source>
        <dbReference type="Proteomes" id="UP000282378"/>
    </source>
</evidence>
<accession>A0A3M2TVC3</accession>
<evidence type="ECO:0000313" key="1">
    <source>
        <dbReference type="EMBL" id="RML18744.1"/>
    </source>
</evidence>
<proteinExistence type="predicted"/>